<dbReference type="RefSeq" id="WP_283830567.1">
    <property type="nucleotide sequence ID" value="NZ_JASJEU010000003.1"/>
</dbReference>
<dbReference type="InterPro" id="IPR036515">
    <property type="entry name" value="Transposase_17_sf"/>
</dbReference>
<evidence type="ECO:0000313" key="3">
    <source>
        <dbReference type="Proteomes" id="UP001232750"/>
    </source>
</evidence>
<accession>A0ABT7DI86</accession>
<gene>
    <name evidence="2" type="ORF">QNJ86_00330</name>
</gene>
<comment type="caution">
    <text evidence="2">The sequence shown here is derived from an EMBL/GenBank/DDBJ whole genome shotgun (WGS) entry which is preliminary data.</text>
</comment>
<name>A0ABT7DI86_9ACTN</name>
<dbReference type="PANTHER" id="PTHR36966">
    <property type="entry name" value="REP-ASSOCIATED TYROSINE TRANSPOSASE"/>
    <property type="match status" value="1"/>
</dbReference>
<dbReference type="InterPro" id="IPR002686">
    <property type="entry name" value="Transposase_17"/>
</dbReference>
<dbReference type="SMART" id="SM01321">
    <property type="entry name" value="Y1_Tnp"/>
    <property type="match status" value="1"/>
</dbReference>
<protein>
    <submittedName>
        <fullName evidence="2">Transposase</fullName>
    </submittedName>
</protein>
<organism evidence="2 3">
    <name type="scientific">Gordonibacter faecis</name>
    <dbReference type="NCBI Taxonomy" id="3047475"/>
    <lineage>
        <taxon>Bacteria</taxon>
        <taxon>Bacillati</taxon>
        <taxon>Actinomycetota</taxon>
        <taxon>Coriobacteriia</taxon>
        <taxon>Eggerthellales</taxon>
        <taxon>Eggerthellaceae</taxon>
        <taxon>Gordonibacter</taxon>
    </lineage>
</organism>
<dbReference type="Proteomes" id="UP001232750">
    <property type="component" value="Unassembled WGS sequence"/>
</dbReference>
<reference evidence="2 3" key="1">
    <citation type="submission" date="2023-05" db="EMBL/GenBank/DDBJ databases">
        <title>Gordonibacter KGMB12511T sp. nov., isolated from faeces of healthy Korean.</title>
        <authorList>
            <person name="Kim H.S."/>
            <person name="Kim J.-S."/>
            <person name="Suh M.K."/>
            <person name="Eom M.K."/>
            <person name="Do H.E."/>
            <person name="Lee J.-S."/>
        </authorList>
    </citation>
    <scope>NUCLEOTIDE SEQUENCE [LARGE SCALE GENOMIC DNA]</scope>
    <source>
        <strain evidence="2 3">KGMB12511</strain>
    </source>
</reference>
<dbReference type="PANTHER" id="PTHR36966:SF1">
    <property type="entry name" value="REP-ASSOCIATED TYROSINE TRANSPOSASE"/>
    <property type="match status" value="1"/>
</dbReference>
<keyword evidence="3" id="KW-1185">Reference proteome</keyword>
<proteinExistence type="predicted"/>
<evidence type="ECO:0000313" key="2">
    <source>
        <dbReference type="EMBL" id="MDJ1649236.1"/>
    </source>
</evidence>
<sequence>MARMRLSDQGRLCKSAILSASETYGQVDVDTFVVMPNHIHLLVHLQDSLQDGTPRSLLSRFVGFIKGRVTREARKTWPEAQIWQKYFYDHVVRDEADYLRIWEYIENNPARWAQDRYWFDEGDGQ</sequence>
<dbReference type="SUPFAM" id="SSF143422">
    <property type="entry name" value="Transposase IS200-like"/>
    <property type="match status" value="1"/>
</dbReference>
<dbReference type="InterPro" id="IPR052715">
    <property type="entry name" value="RAYT_transposase"/>
</dbReference>
<dbReference type="Gene3D" id="3.30.70.1290">
    <property type="entry name" value="Transposase IS200-like"/>
    <property type="match status" value="1"/>
</dbReference>
<evidence type="ECO:0000259" key="1">
    <source>
        <dbReference type="SMART" id="SM01321"/>
    </source>
</evidence>
<dbReference type="Pfam" id="PF01797">
    <property type="entry name" value="Y1_Tnp"/>
    <property type="match status" value="1"/>
</dbReference>
<dbReference type="EMBL" id="JASJEU010000003">
    <property type="protein sequence ID" value="MDJ1649236.1"/>
    <property type="molecule type" value="Genomic_DNA"/>
</dbReference>
<feature type="domain" description="Transposase IS200-like" evidence="1">
    <location>
        <begin position="6"/>
        <end position="108"/>
    </location>
</feature>